<reference evidence="1 2" key="2">
    <citation type="journal article" date="2022" name="Mol. Ecol. Resour.">
        <title>The genomes of chicory, endive, great burdock and yacon provide insights into Asteraceae paleo-polyploidization history and plant inulin production.</title>
        <authorList>
            <person name="Fan W."/>
            <person name="Wang S."/>
            <person name="Wang H."/>
            <person name="Wang A."/>
            <person name="Jiang F."/>
            <person name="Liu H."/>
            <person name="Zhao H."/>
            <person name="Xu D."/>
            <person name="Zhang Y."/>
        </authorList>
    </citation>
    <scope>NUCLEOTIDE SEQUENCE [LARGE SCALE GENOMIC DNA]</scope>
    <source>
        <strain evidence="2">cv. Punajuju</strain>
        <tissue evidence="1">Leaves</tissue>
    </source>
</reference>
<accession>A0ACB8YUF5</accession>
<reference evidence="2" key="1">
    <citation type="journal article" date="2022" name="Mol. Ecol. Resour.">
        <title>The genomes of chicory, endive, great burdock and yacon provide insights into Asteraceae palaeo-polyploidization history and plant inulin production.</title>
        <authorList>
            <person name="Fan W."/>
            <person name="Wang S."/>
            <person name="Wang H."/>
            <person name="Wang A."/>
            <person name="Jiang F."/>
            <person name="Liu H."/>
            <person name="Zhao H."/>
            <person name="Xu D."/>
            <person name="Zhang Y."/>
        </authorList>
    </citation>
    <scope>NUCLEOTIDE SEQUENCE [LARGE SCALE GENOMIC DNA]</scope>
    <source>
        <strain evidence="2">cv. Punajuju</strain>
    </source>
</reference>
<keyword evidence="2" id="KW-1185">Reference proteome</keyword>
<comment type="caution">
    <text evidence="1">The sequence shown here is derived from an EMBL/GenBank/DDBJ whole genome shotgun (WGS) entry which is preliminary data.</text>
</comment>
<organism evidence="1 2">
    <name type="scientific">Cichorium intybus</name>
    <name type="common">Chicory</name>
    <dbReference type="NCBI Taxonomy" id="13427"/>
    <lineage>
        <taxon>Eukaryota</taxon>
        <taxon>Viridiplantae</taxon>
        <taxon>Streptophyta</taxon>
        <taxon>Embryophyta</taxon>
        <taxon>Tracheophyta</taxon>
        <taxon>Spermatophyta</taxon>
        <taxon>Magnoliopsida</taxon>
        <taxon>eudicotyledons</taxon>
        <taxon>Gunneridae</taxon>
        <taxon>Pentapetalae</taxon>
        <taxon>asterids</taxon>
        <taxon>campanulids</taxon>
        <taxon>Asterales</taxon>
        <taxon>Asteraceae</taxon>
        <taxon>Cichorioideae</taxon>
        <taxon>Cichorieae</taxon>
        <taxon>Cichoriinae</taxon>
        <taxon>Cichorium</taxon>
    </lineage>
</organism>
<evidence type="ECO:0000313" key="1">
    <source>
        <dbReference type="EMBL" id="KAI3688758.1"/>
    </source>
</evidence>
<proteinExistence type="predicted"/>
<dbReference type="Proteomes" id="UP001055811">
    <property type="component" value="Linkage Group LG09"/>
</dbReference>
<dbReference type="EMBL" id="CM042017">
    <property type="protein sequence ID" value="KAI3688758.1"/>
    <property type="molecule type" value="Genomic_DNA"/>
</dbReference>
<sequence>MLVKLLFSLSSISPPETKKRTEQIVTCGAIPALVKLLKFQTTSNIGELATAAILTLSAAPINKPAIAASEAREGPRGKGWGVTGKRAQ</sequence>
<gene>
    <name evidence="1" type="ORF">L2E82_46569</name>
</gene>
<name>A0ACB8YUF5_CICIN</name>
<evidence type="ECO:0000313" key="2">
    <source>
        <dbReference type="Proteomes" id="UP001055811"/>
    </source>
</evidence>
<protein>
    <submittedName>
        <fullName evidence="1">Uncharacterized protein</fullName>
    </submittedName>
</protein>